<name>A0A9D1RK34_9BACT</name>
<comment type="caution">
    <text evidence="2">The sequence shown here is derived from an EMBL/GenBank/DDBJ whole genome shotgun (WGS) entry which is preliminary data.</text>
</comment>
<feature type="domain" description="BioF2-like acetyltransferase" evidence="1">
    <location>
        <begin position="123"/>
        <end position="257"/>
    </location>
</feature>
<sequence length="307" mass="36014">MIELSCAADFIKAFENTYFLKVYKIPLTFFNGREVLLLMCRCPGRWIALPYFSEAYIQTNVDPKEKGHAPFVFVESEDGNIFCTRNIRWEIRDRKVYSHNVYSDKLNFSISLGKTPTITEFGRDIRRKIRKARNNGIVVEMGGKNLLRDFYGVYSKRMYQLGSPAFGRRLLGRRVKYFDEKIFVARCNGKVIGASSLVSRDSGSWENHLFATDVEYNNLYTSYALHYAMIDFVNRQGCGRYYFGRSTRGSGVHNYKRHWKPQEEALFWSYSHSVSNIRRKKWLSRLWSKMPYGLVKIIGPFVSRKIY</sequence>
<reference evidence="2" key="2">
    <citation type="submission" date="2021-04" db="EMBL/GenBank/DDBJ databases">
        <authorList>
            <person name="Gilroy R."/>
        </authorList>
    </citation>
    <scope>NUCLEOTIDE SEQUENCE</scope>
    <source>
        <strain evidence="2">Gambia16-930</strain>
    </source>
</reference>
<evidence type="ECO:0000259" key="1">
    <source>
        <dbReference type="Pfam" id="PF13480"/>
    </source>
</evidence>
<accession>A0A9D1RK34</accession>
<protein>
    <submittedName>
        <fullName evidence="2">GNAT family N-acetyltransferase</fullName>
    </submittedName>
</protein>
<dbReference type="SUPFAM" id="SSF55729">
    <property type="entry name" value="Acyl-CoA N-acyltransferases (Nat)"/>
    <property type="match status" value="1"/>
</dbReference>
<proteinExistence type="predicted"/>
<dbReference type="AlphaFoldDB" id="A0A9D1RK34"/>
<dbReference type="InterPro" id="IPR038740">
    <property type="entry name" value="BioF2-like_GNAT_dom"/>
</dbReference>
<dbReference type="Pfam" id="PF13480">
    <property type="entry name" value="Acetyltransf_6"/>
    <property type="match status" value="1"/>
</dbReference>
<dbReference type="EMBL" id="DXGG01000238">
    <property type="protein sequence ID" value="HIW88117.1"/>
    <property type="molecule type" value="Genomic_DNA"/>
</dbReference>
<dbReference type="Proteomes" id="UP000824267">
    <property type="component" value="Unassembled WGS sequence"/>
</dbReference>
<dbReference type="Gene3D" id="3.40.630.30">
    <property type="match status" value="1"/>
</dbReference>
<dbReference type="InterPro" id="IPR016181">
    <property type="entry name" value="Acyl_CoA_acyltransferase"/>
</dbReference>
<organism evidence="2 3">
    <name type="scientific">Candidatus Onthomorpha intestinigallinarum</name>
    <dbReference type="NCBI Taxonomy" id="2840880"/>
    <lineage>
        <taxon>Bacteria</taxon>
        <taxon>Pseudomonadati</taxon>
        <taxon>Bacteroidota</taxon>
        <taxon>Bacteroidia</taxon>
        <taxon>Bacteroidales</taxon>
        <taxon>Candidatus Onthomorpha</taxon>
    </lineage>
</organism>
<reference evidence="2" key="1">
    <citation type="journal article" date="2021" name="PeerJ">
        <title>Extensive microbial diversity within the chicken gut microbiome revealed by metagenomics and culture.</title>
        <authorList>
            <person name="Gilroy R."/>
            <person name="Ravi A."/>
            <person name="Getino M."/>
            <person name="Pursley I."/>
            <person name="Horton D.L."/>
            <person name="Alikhan N.F."/>
            <person name="Baker D."/>
            <person name="Gharbi K."/>
            <person name="Hall N."/>
            <person name="Watson M."/>
            <person name="Adriaenssens E.M."/>
            <person name="Foster-Nyarko E."/>
            <person name="Jarju S."/>
            <person name="Secka A."/>
            <person name="Antonio M."/>
            <person name="Oren A."/>
            <person name="Chaudhuri R.R."/>
            <person name="La Ragione R."/>
            <person name="Hildebrand F."/>
            <person name="Pallen M.J."/>
        </authorList>
    </citation>
    <scope>NUCLEOTIDE SEQUENCE</scope>
    <source>
        <strain evidence="2">Gambia16-930</strain>
    </source>
</reference>
<gene>
    <name evidence="2" type="ORF">IAC47_07625</name>
</gene>
<evidence type="ECO:0000313" key="3">
    <source>
        <dbReference type="Proteomes" id="UP000824267"/>
    </source>
</evidence>
<evidence type="ECO:0000313" key="2">
    <source>
        <dbReference type="EMBL" id="HIW88117.1"/>
    </source>
</evidence>